<gene>
    <name evidence="1" type="ORF">SAMN04515674_101501</name>
</gene>
<proteinExistence type="predicted"/>
<organism evidence="1 2">
    <name type="scientific">Pseudarcicella hirudinis</name>
    <dbReference type="NCBI Taxonomy" id="1079859"/>
    <lineage>
        <taxon>Bacteria</taxon>
        <taxon>Pseudomonadati</taxon>
        <taxon>Bacteroidota</taxon>
        <taxon>Cytophagia</taxon>
        <taxon>Cytophagales</taxon>
        <taxon>Flectobacillaceae</taxon>
        <taxon>Pseudarcicella</taxon>
    </lineage>
</organism>
<protein>
    <submittedName>
        <fullName evidence="1">Uncharacterized protein</fullName>
    </submittedName>
</protein>
<dbReference type="STRING" id="1079859.SAMN04515674_101501"/>
<sequence length="141" mass="16369">MTEKFILSSALFEGELILEFRLDGTLVRFSNEAELNASQLTFLAANFPVNVTAANKFIKDAKNITAKHFPAEVQFLDFWEAYGNKANSNKKLSEKVFEKLTLKEKVQVMEDIPRYRQRLIKQPGISQKYAETYLRSRVWEQ</sequence>
<evidence type="ECO:0000313" key="1">
    <source>
        <dbReference type="EMBL" id="SFP14347.1"/>
    </source>
</evidence>
<dbReference type="RefSeq" id="WP_092011553.1">
    <property type="nucleotide sequence ID" value="NZ_FOXH01000001.1"/>
</dbReference>
<reference evidence="1 2" key="1">
    <citation type="submission" date="2016-10" db="EMBL/GenBank/DDBJ databases">
        <authorList>
            <person name="de Groot N.N."/>
        </authorList>
    </citation>
    <scope>NUCLEOTIDE SEQUENCE [LARGE SCALE GENOMIC DNA]</scope>
    <source>
        <strain evidence="2">E92,LMG 26720,CCM 7988</strain>
    </source>
</reference>
<evidence type="ECO:0000313" key="2">
    <source>
        <dbReference type="Proteomes" id="UP000199306"/>
    </source>
</evidence>
<dbReference type="EMBL" id="FOXH01000001">
    <property type="protein sequence ID" value="SFP14347.1"/>
    <property type="molecule type" value="Genomic_DNA"/>
</dbReference>
<accession>A0A1I5MY83</accession>
<keyword evidence="2" id="KW-1185">Reference proteome</keyword>
<dbReference type="OrthoDB" id="1132132at2"/>
<dbReference type="Proteomes" id="UP000199306">
    <property type="component" value="Unassembled WGS sequence"/>
</dbReference>
<name>A0A1I5MY83_9BACT</name>
<dbReference type="AlphaFoldDB" id="A0A1I5MY83"/>